<dbReference type="NCBIfam" id="NF033679">
    <property type="entry name" value="DNRLRE_dom"/>
    <property type="match status" value="1"/>
</dbReference>
<proteinExistence type="predicted"/>
<reference evidence="1 2" key="2">
    <citation type="submission" date="2019-08" db="EMBL/GenBank/DDBJ databases">
        <authorList>
            <person name="Henke P."/>
        </authorList>
    </citation>
    <scope>NUCLEOTIDE SEQUENCE [LARGE SCALE GENOMIC DNA]</scope>
    <source>
        <strain evidence="1">Phe10_nw2017</strain>
    </source>
</reference>
<name>A0A5C6M1A4_9PLAN</name>
<reference evidence="1 2" key="1">
    <citation type="submission" date="2019-08" db="EMBL/GenBank/DDBJ databases">
        <title>100 year-old enigma solved: identification of Planctomyces bekefii, the type genus and species of the phylum Planctomycetes.</title>
        <authorList>
            <person name="Svetlana D.N."/>
            <person name="Overmann J."/>
        </authorList>
    </citation>
    <scope>NUCLEOTIDE SEQUENCE [LARGE SCALE GENOMIC DNA]</scope>
    <source>
        <strain evidence="1">Phe10_nw2017</strain>
    </source>
</reference>
<evidence type="ECO:0000313" key="2">
    <source>
        <dbReference type="Proteomes" id="UP000321083"/>
    </source>
</evidence>
<dbReference type="Proteomes" id="UP000321083">
    <property type="component" value="Unassembled WGS sequence"/>
</dbReference>
<evidence type="ECO:0000313" key="1">
    <source>
        <dbReference type="EMBL" id="TWW08368.1"/>
    </source>
</evidence>
<dbReference type="InterPro" id="IPR013783">
    <property type="entry name" value="Ig-like_fold"/>
</dbReference>
<comment type="caution">
    <text evidence="1">The sequence shown here is derived from an EMBL/GenBank/DDBJ whole genome shotgun (WGS) entry which is preliminary data.</text>
</comment>
<accession>A0A5C6M1A4</accession>
<feature type="non-terminal residue" evidence="1">
    <location>
        <position position="1"/>
    </location>
</feature>
<dbReference type="AlphaFoldDB" id="A0A5C6M1A4"/>
<keyword evidence="2" id="KW-1185">Reference proteome</keyword>
<feature type="non-terminal residue" evidence="1">
    <location>
        <position position="475"/>
    </location>
</feature>
<gene>
    <name evidence="1" type="ORF">E3A20_25030</name>
</gene>
<dbReference type="SUPFAM" id="SSF117074">
    <property type="entry name" value="Hypothetical protein PA1324"/>
    <property type="match status" value="1"/>
</dbReference>
<sequence>ALLSTFTATLDASQDSTIYNVPTGDLSNGSGQFLIAGGATGFATARRGLVSFDVAAAGIPPGSTILDAVVTLYVVNPGSAASSSIGLHPISKPWGESASNAPDDELEGARAAARDATWQFSLFDSVGWASPGGDFGGASASLAVGGVGAWEWAGSGIVGDVQKWLDNPLANNGWMIVSDEQTGSIKSFASRESDNATLRPRLEITWEEPFVPAIVEGRKWFDRNADSVRQAPAVQALSLFWPNGRNSFNAFGGREYWFRSSVANAWFFLTPQGDLVRWNAQPGKLTGTTVDSPGVRAWHNPTSLLGTTATPGTPADEPWLNGFSFQLVNDQGQIVATTQSRDIDLNSDGLIQEEQERGWYRFENVRPGNYTVQEIVPAGWAQSPGRHSPSAGTAWQLDQSLGLSATGDLFENFGGLGERWLKSTTGWCYITPVGDLFQWNGKTITATAPLSGTLAGTLNNFYYRDVSLLAAAQNP</sequence>
<dbReference type="EMBL" id="SRHE01000702">
    <property type="protein sequence ID" value="TWW08368.1"/>
    <property type="molecule type" value="Genomic_DNA"/>
</dbReference>
<organism evidence="1 2">
    <name type="scientific">Planctomyces bekefii</name>
    <dbReference type="NCBI Taxonomy" id="1653850"/>
    <lineage>
        <taxon>Bacteria</taxon>
        <taxon>Pseudomonadati</taxon>
        <taxon>Planctomycetota</taxon>
        <taxon>Planctomycetia</taxon>
        <taxon>Planctomycetales</taxon>
        <taxon>Planctomycetaceae</taxon>
        <taxon>Planctomyces</taxon>
    </lineage>
</organism>
<evidence type="ECO:0008006" key="3">
    <source>
        <dbReference type="Google" id="ProtNLM"/>
    </source>
</evidence>
<dbReference type="Gene3D" id="2.60.40.10">
    <property type="entry name" value="Immunoglobulins"/>
    <property type="match status" value="1"/>
</dbReference>
<protein>
    <recommendedName>
        <fullName evidence="3">SD-repeat containing protein B domain-containing protein</fullName>
    </recommendedName>
</protein>